<reference evidence="1" key="1">
    <citation type="journal article" date="2020" name="Stud. Mycol.">
        <title>101 Dothideomycetes genomes: a test case for predicting lifestyles and emergence of pathogens.</title>
        <authorList>
            <person name="Haridas S."/>
            <person name="Albert R."/>
            <person name="Binder M."/>
            <person name="Bloem J."/>
            <person name="Labutti K."/>
            <person name="Salamov A."/>
            <person name="Andreopoulos B."/>
            <person name="Baker S."/>
            <person name="Barry K."/>
            <person name="Bills G."/>
            <person name="Bluhm B."/>
            <person name="Cannon C."/>
            <person name="Castanera R."/>
            <person name="Culley D."/>
            <person name="Daum C."/>
            <person name="Ezra D."/>
            <person name="Gonzalez J."/>
            <person name="Henrissat B."/>
            <person name="Kuo A."/>
            <person name="Liang C."/>
            <person name="Lipzen A."/>
            <person name="Lutzoni F."/>
            <person name="Magnuson J."/>
            <person name="Mondo S."/>
            <person name="Nolan M."/>
            <person name="Ohm R."/>
            <person name="Pangilinan J."/>
            <person name="Park H.-J."/>
            <person name="Ramirez L."/>
            <person name="Alfaro M."/>
            <person name="Sun H."/>
            <person name="Tritt A."/>
            <person name="Yoshinaga Y."/>
            <person name="Zwiers L.-H."/>
            <person name="Turgeon B."/>
            <person name="Goodwin S."/>
            <person name="Spatafora J."/>
            <person name="Crous P."/>
            <person name="Grigoriev I."/>
        </authorList>
    </citation>
    <scope>NUCLEOTIDE SEQUENCE</scope>
    <source>
        <strain evidence="1">CBS 122368</strain>
    </source>
</reference>
<gene>
    <name evidence="1" type="ORF">BU26DRAFT_71563</name>
</gene>
<dbReference type="RefSeq" id="XP_033680585.1">
    <property type="nucleotide sequence ID" value="XM_033836259.1"/>
</dbReference>
<dbReference type="EMBL" id="ML987200">
    <property type="protein sequence ID" value="KAF2245581.1"/>
    <property type="molecule type" value="Genomic_DNA"/>
</dbReference>
<dbReference type="PROSITE" id="PS51257">
    <property type="entry name" value="PROKAR_LIPOPROTEIN"/>
    <property type="match status" value="1"/>
</dbReference>
<keyword evidence="2" id="KW-1185">Reference proteome</keyword>
<sequence length="97" mass="10937">MRFTSHAASKRVARNASNHHLTSSALSCGDNHITKRYGVIPLCSNILPLAHFRLLSIWSFETWSVRSSFCTLRVRRLGQADNCRLTNGDPAMTRPPR</sequence>
<organism evidence="1 2">
    <name type="scientific">Trematosphaeria pertusa</name>
    <dbReference type="NCBI Taxonomy" id="390896"/>
    <lineage>
        <taxon>Eukaryota</taxon>
        <taxon>Fungi</taxon>
        <taxon>Dikarya</taxon>
        <taxon>Ascomycota</taxon>
        <taxon>Pezizomycotina</taxon>
        <taxon>Dothideomycetes</taxon>
        <taxon>Pleosporomycetidae</taxon>
        <taxon>Pleosporales</taxon>
        <taxon>Massarineae</taxon>
        <taxon>Trematosphaeriaceae</taxon>
        <taxon>Trematosphaeria</taxon>
    </lineage>
</organism>
<evidence type="ECO:0000313" key="2">
    <source>
        <dbReference type="Proteomes" id="UP000800094"/>
    </source>
</evidence>
<protein>
    <submittedName>
        <fullName evidence="1">Uncharacterized protein</fullName>
    </submittedName>
</protein>
<dbReference type="AlphaFoldDB" id="A0A6A6I5F3"/>
<evidence type="ECO:0000313" key="1">
    <source>
        <dbReference type="EMBL" id="KAF2245581.1"/>
    </source>
</evidence>
<name>A0A6A6I5F3_9PLEO</name>
<accession>A0A6A6I5F3</accession>
<dbReference type="Proteomes" id="UP000800094">
    <property type="component" value="Unassembled WGS sequence"/>
</dbReference>
<dbReference type="GeneID" id="54589589"/>
<proteinExistence type="predicted"/>